<dbReference type="Proteomes" id="UP000887577">
    <property type="component" value="Unplaced"/>
</dbReference>
<organism evidence="1 2">
    <name type="scientific">Panagrolaimus superbus</name>
    <dbReference type="NCBI Taxonomy" id="310955"/>
    <lineage>
        <taxon>Eukaryota</taxon>
        <taxon>Metazoa</taxon>
        <taxon>Ecdysozoa</taxon>
        <taxon>Nematoda</taxon>
        <taxon>Chromadorea</taxon>
        <taxon>Rhabditida</taxon>
        <taxon>Tylenchina</taxon>
        <taxon>Panagrolaimomorpha</taxon>
        <taxon>Panagrolaimoidea</taxon>
        <taxon>Panagrolaimidae</taxon>
        <taxon>Panagrolaimus</taxon>
    </lineage>
</organism>
<keyword evidence="1" id="KW-1185">Reference proteome</keyword>
<accession>A0A914YSY7</accession>
<proteinExistence type="predicted"/>
<dbReference type="AlphaFoldDB" id="A0A914YSY7"/>
<evidence type="ECO:0000313" key="2">
    <source>
        <dbReference type="WBParaSite" id="PSU_v2.g20544.t1"/>
    </source>
</evidence>
<dbReference type="Gene3D" id="3.40.50.720">
    <property type="entry name" value="NAD(P)-binding Rossmann-like Domain"/>
    <property type="match status" value="1"/>
</dbReference>
<evidence type="ECO:0000313" key="1">
    <source>
        <dbReference type="Proteomes" id="UP000887577"/>
    </source>
</evidence>
<reference evidence="2" key="1">
    <citation type="submission" date="2022-11" db="UniProtKB">
        <authorList>
            <consortium name="WormBaseParasite"/>
        </authorList>
    </citation>
    <scope>IDENTIFICATION</scope>
</reference>
<sequence length="92" mass="10544">MINTNISRGYPVFSKIVSIITKPFVKTVQQGAATTVYCAVSPDCENDSAKYYESCWDDENSLQKVLAHDQEFQDALWEQSLKFVKKFEESRP</sequence>
<protein>
    <submittedName>
        <fullName evidence="2">Uncharacterized protein</fullName>
    </submittedName>
</protein>
<name>A0A914YSY7_9BILA</name>
<dbReference type="WBParaSite" id="PSU_v2.g20544.t1">
    <property type="protein sequence ID" value="PSU_v2.g20544.t1"/>
    <property type="gene ID" value="PSU_v2.g20544"/>
</dbReference>